<evidence type="ECO:0000256" key="1">
    <source>
        <dbReference type="ARBA" id="ARBA00022723"/>
    </source>
</evidence>
<dbReference type="SUPFAM" id="SSF57903">
    <property type="entry name" value="FYVE/PHD zinc finger"/>
    <property type="match status" value="1"/>
</dbReference>
<evidence type="ECO:0000313" key="6">
    <source>
        <dbReference type="Proteomes" id="UP001347796"/>
    </source>
</evidence>
<dbReference type="InterPro" id="IPR013083">
    <property type="entry name" value="Znf_RING/FYVE/PHD"/>
</dbReference>
<gene>
    <name evidence="5" type="ORF">SNE40_009651</name>
</gene>
<dbReference type="PANTHER" id="PTHR20956:SF12">
    <property type="entry name" value="FLYWCH-TYPE DOMAIN-CONTAINING PROTEIN"/>
    <property type="match status" value="1"/>
</dbReference>
<evidence type="ECO:0000313" key="5">
    <source>
        <dbReference type="EMBL" id="KAK6181873.1"/>
    </source>
</evidence>
<dbReference type="AlphaFoldDB" id="A0AAN8PS18"/>
<evidence type="ECO:0000256" key="2">
    <source>
        <dbReference type="ARBA" id="ARBA00022771"/>
    </source>
</evidence>
<dbReference type="Proteomes" id="UP001347796">
    <property type="component" value="Unassembled WGS sequence"/>
</dbReference>
<accession>A0AAN8PS18</accession>
<dbReference type="GO" id="GO:0008270">
    <property type="term" value="F:zinc ion binding"/>
    <property type="evidence" value="ECO:0007669"/>
    <property type="project" value="UniProtKB-KW"/>
</dbReference>
<keyword evidence="1" id="KW-0479">Metal-binding</keyword>
<dbReference type="InterPro" id="IPR018289">
    <property type="entry name" value="MULE_transposase_dom"/>
</dbReference>
<dbReference type="InterPro" id="IPR019786">
    <property type="entry name" value="Zinc_finger_PHD-type_CS"/>
</dbReference>
<sequence>MASGNCVKCTNPVRPRQEGLQCDSCLLWQHRTCDSGITRDEYRSLNRHRTAFEWKCCRCVAPLPPTEEEMDIEESFTVERPYQLPDPVIESSMSEDEQDISVFAEEEPELAYTIEEAATTRGKKKLFDNIGFAYTIKTDKKTTVWRCCKRNGSLTCPATVIQDGTDFKKGLKEHIHPTEPGILTAAKIKVTAKKEAIGNIFTRSCPSIAESAMASVGSVNEPVYSRPPLAALIRTVQRTRQTLRPNDPVDMFSPLDEDFIDSNAPGFYQKRVKVGERRHHIFATEDQLRLLAKAKTWYMDATFRVVNKPYSQLFSIHGFVKAGETTKQVPLVFCVMSGKSQEDYYKVLRAVDKMLPSQIALEGFVVDFEAGLWQALRRRFVDTRIHGCVFHWTQAVFRKIQEKGFQTAYNEKGDVFNFLRRLMALPFLPEEHVAGMFAHLKDRCPEQLEPICTYIEEQWISSRLFPIENWCVFMLPVRTNNDVEGWHNRLNSRVNARGPVPFYLLICALFSEATKIPLDLTMMSEGSLRRHQRRRYRHVEGQLFKIWDEYNEKQMSTSRLLKKISHLYGPPAQ</sequence>
<dbReference type="Gene3D" id="2.20.25.240">
    <property type="match status" value="1"/>
</dbReference>
<evidence type="ECO:0000259" key="4">
    <source>
        <dbReference type="Pfam" id="PF10551"/>
    </source>
</evidence>
<feature type="domain" description="MULE transposase" evidence="4">
    <location>
        <begin position="297"/>
        <end position="393"/>
    </location>
</feature>
<dbReference type="InterPro" id="IPR011011">
    <property type="entry name" value="Znf_FYVE_PHD"/>
</dbReference>
<name>A0AAN8PS18_PATCE</name>
<keyword evidence="6" id="KW-1185">Reference proteome</keyword>
<keyword evidence="3" id="KW-0862">Zinc</keyword>
<keyword evidence="2" id="KW-0863">Zinc-finger</keyword>
<reference evidence="5 6" key="1">
    <citation type="submission" date="2024-01" db="EMBL/GenBank/DDBJ databases">
        <title>The genome of the rayed Mediterranean limpet Patella caerulea (Linnaeus, 1758).</title>
        <authorList>
            <person name="Anh-Thu Weber A."/>
            <person name="Halstead-Nussloch G."/>
        </authorList>
    </citation>
    <scope>NUCLEOTIDE SEQUENCE [LARGE SCALE GENOMIC DNA]</scope>
    <source>
        <strain evidence="5">AATW-2023a</strain>
        <tissue evidence="5">Whole specimen</tissue>
    </source>
</reference>
<comment type="caution">
    <text evidence="5">The sequence shown here is derived from an EMBL/GenBank/DDBJ whole genome shotgun (WGS) entry which is preliminary data.</text>
</comment>
<evidence type="ECO:0000256" key="3">
    <source>
        <dbReference type="ARBA" id="ARBA00022833"/>
    </source>
</evidence>
<proteinExistence type="predicted"/>
<dbReference type="Gene3D" id="3.30.40.10">
    <property type="entry name" value="Zinc/RING finger domain, C3HC4 (zinc finger)"/>
    <property type="match status" value="1"/>
</dbReference>
<dbReference type="EMBL" id="JAZGQO010000007">
    <property type="protein sequence ID" value="KAK6181873.1"/>
    <property type="molecule type" value="Genomic_DNA"/>
</dbReference>
<organism evidence="5 6">
    <name type="scientific">Patella caerulea</name>
    <name type="common">Rayed Mediterranean limpet</name>
    <dbReference type="NCBI Taxonomy" id="87958"/>
    <lineage>
        <taxon>Eukaryota</taxon>
        <taxon>Metazoa</taxon>
        <taxon>Spiralia</taxon>
        <taxon>Lophotrochozoa</taxon>
        <taxon>Mollusca</taxon>
        <taxon>Gastropoda</taxon>
        <taxon>Patellogastropoda</taxon>
        <taxon>Patelloidea</taxon>
        <taxon>Patellidae</taxon>
        <taxon>Patella</taxon>
    </lineage>
</organism>
<dbReference type="Pfam" id="PF10551">
    <property type="entry name" value="MULE"/>
    <property type="match status" value="1"/>
</dbReference>
<dbReference type="PANTHER" id="PTHR20956">
    <property type="entry name" value="HEH2P"/>
    <property type="match status" value="1"/>
</dbReference>
<dbReference type="PROSITE" id="PS01359">
    <property type="entry name" value="ZF_PHD_1"/>
    <property type="match status" value="1"/>
</dbReference>
<protein>
    <recommendedName>
        <fullName evidence="4">MULE transposase domain-containing protein</fullName>
    </recommendedName>
</protein>